<gene>
    <name evidence="2" type="ORF">EUZ87_15220</name>
</gene>
<evidence type="ECO:0000313" key="2">
    <source>
        <dbReference type="EMBL" id="TBX37622.1"/>
    </source>
</evidence>
<comment type="caution">
    <text evidence="2">The sequence shown here is derived from an EMBL/GenBank/DDBJ whole genome shotgun (WGS) entry which is preliminary data.</text>
</comment>
<organism evidence="2 3">
    <name type="scientific">Lactiplantibacillus paraplantarum</name>
    <dbReference type="NCBI Taxonomy" id="60520"/>
    <lineage>
        <taxon>Bacteria</taxon>
        <taxon>Bacillati</taxon>
        <taxon>Bacillota</taxon>
        <taxon>Bacilli</taxon>
        <taxon>Lactobacillales</taxon>
        <taxon>Lactobacillaceae</taxon>
        <taxon>Lactiplantibacillus</taxon>
    </lineage>
</organism>
<reference evidence="2 3" key="1">
    <citation type="submission" date="2019-01" db="EMBL/GenBank/DDBJ databases">
        <title>Draft genome sequence of Lactobacillus paraplantarum OSY-TC318, a Producer of the novel lantibiotic Paraplantaracin TC318.</title>
        <authorList>
            <person name="Hussein W.E."/>
            <person name="Huang E."/>
            <person name="Yousef A.E."/>
        </authorList>
    </citation>
    <scope>NUCLEOTIDE SEQUENCE [LARGE SCALE GENOMIC DNA]</scope>
    <source>
        <strain evidence="2 3">OSY-TC318</strain>
    </source>
</reference>
<accession>A0A4Q9XY07</accession>
<dbReference type="Proteomes" id="UP000292648">
    <property type="component" value="Unassembled WGS sequence"/>
</dbReference>
<sequence length="314" mass="35487">MDINKLTHALAKILDVKDPVFQQLISIIERSHHAQVKNLTYFLHKNVTWQDNADDADIKELTDAVLDLKQSATREEEQVLATLLNNLPYKTNLDVAQAQSRVNIANMGLKVNKLVQAKQAEIVQQVTKLTGSGLGGYNKQLRHRALYRVTAQNEPENTSLDLIFKHANNLAIDLDNIIKFQMQNHVNPNSISKIVAKELGVAGKPNPNEDLWETAMQKRYMSTKADMERILVTESKATQTRECAKQYSNLGFTKLKIVTRDNPHVCRYCEGHDGTIVEIKDAVVGMNVPPFHPRCHCNVIPVQTDYKDVLNELD</sequence>
<evidence type="ECO:0000313" key="3">
    <source>
        <dbReference type="Proteomes" id="UP000292648"/>
    </source>
</evidence>
<feature type="domain" description="Phage head morphogenesis" evidence="1">
    <location>
        <begin position="212"/>
        <end position="300"/>
    </location>
</feature>
<proteinExistence type="predicted"/>
<dbReference type="NCBIfam" id="TIGR01641">
    <property type="entry name" value="phageSPP1_gp7"/>
    <property type="match status" value="1"/>
</dbReference>
<evidence type="ECO:0000259" key="1">
    <source>
        <dbReference type="Pfam" id="PF04233"/>
    </source>
</evidence>
<dbReference type="InterPro" id="IPR006528">
    <property type="entry name" value="Phage_head_morphogenesis_dom"/>
</dbReference>
<name>A0A4Q9XY07_9LACO</name>
<dbReference type="EMBL" id="SEHH01000139">
    <property type="protein sequence ID" value="TBX37622.1"/>
    <property type="molecule type" value="Genomic_DNA"/>
</dbReference>
<dbReference type="Pfam" id="PF04233">
    <property type="entry name" value="Phage_Mu_F"/>
    <property type="match status" value="1"/>
</dbReference>
<protein>
    <submittedName>
        <fullName evidence="2">Phage head morphogenesis protein</fullName>
    </submittedName>
</protein>
<dbReference type="AlphaFoldDB" id="A0A4Q9XY07"/>